<gene>
    <name evidence="2" type="ordered locus">Cyast_0929</name>
</gene>
<dbReference type="BioCyc" id="CSTA292563:G1353-936-MONOMER"/>
<name>K9YIX1_CYASC</name>
<keyword evidence="1" id="KW-1133">Transmembrane helix</keyword>
<dbReference type="AlphaFoldDB" id="K9YIX1"/>
<keyword evidence="1" id="KW-0812">Transmembrane</keyword>
<feature type="transmembrane region" description="Helical" evidence="1">
    <location>
        <begin position="6"/>
        <end position="28"/>
    </location>
</feature>
<accession>K9YIX1</accession>
<reference evidence="3" key="1">
    <citation type="journal article" date="2013" name="Proc. Natl. Acad. Sci. U.S.A.">
        <title>Improving the coverage of the cyanobacterial phylum using diversity-driven genome sequencing.</title>
        <authorList>
            <person name="Shih P.M."/>
            <person name="Wu D."/>
            <person name="Latifi A."/>
            <person name="Axen S.D."/>
            <person name="Fewer D.P."/>
            <person name="Talla E."/>
            <person name="Calteau A."/>
            <person name="Cai F."/>
            <person name="Tandeau de Marsac N."/>
            <person name="Rippka R."/>
            <person name="Herdman M."/>
            <person name="Sivonen K."/>
            <person name="Coursin T."/>
            <person name="Laurent T."/>
            <person name="Goodwin L."/>
            <person name="Nolan M."/>
            <person name="Davenport K.W."/>
            <person name="Han C.S."/>
            <person name="Rubin E.M."/>
            <person name="Eisen J.A."/>
            <person name="Woyke T."/>
            <person name="Gugger M."/>
            <person name="Kerfeld C.A."/>
        </authorList>
    </citation>
    <scope>NUCLEOTIDE SEQUENCE [LARGE SCALE GENOMIC DNA]</scope>
    <source>
        <strain evidence="3">ATCC 29140 / PCC 7202</strain>
    </source>
</reference>
<evidence type="ECO:0000313" key="3">
    <source>
        <dbReference type="Proteomes" id="UP000010483"/>
    </source>
</evidence>
<evidence type="ECO:0000256" key="1">
    <source>
        <dbReference type="SAM" id="Phobius"/>
    </source>
</evidence>
<protein>
    <submittedName>
        <fullName evidence="2">Uncharacterized protein</fullName>
    </submittedName>
</protein>
<proteinExistence type="predicted"/>
<organism evidence="2 3">
    <name type="scientific">Cyanobacterium stanieri (strain ATCC 29140 / PCC 7202)</name>
    <dbReference type="NCBI Taxonomy" id="292563"/>
    <lineage>
        <taxon>Bacteria</taxon>
        <taxon>Bacillati</taxon>
        <taxon>Cyanobacteriota</taxon>
        <taxon>Cyanophyceae</taxon>
        <taxon>Oscillatoriophycideae</taxon>
        <taxon>Chroococcales</taxon>
        <taxon>Geminocystaceae</taxon>
        <taxon>Cyanobacterium</taxon>
    </lineage>
</organism>
<evidence type="ECO:0000313" key="2">
    <source>
        <dbReference type="EMBL" id="AFZ46901.1"/>
    </source>
</evidence>
<keyword evidence="1" id="KW-0472">Membrane</keyword>
<dbReference type="HOGENOM" id="CLU_218103_0_0_3"/>
<sequence length="31" mass="3251">MTSDQFLMLVILLLPGLSLSLIVMAAFAKGG</sequence>
<dbReference type="KEGG" id="csn:Cyast_0929"/>
<keyword evidence="3" id="KW-1185">Reference proteome</keyword>
<dbReference type="Proteomes" id="UP000010483">
    <property type="component" value="Chromosome"/>
</dbReference>
<dbReference type="EMBL" id="CP003940">
    <property type="protein sequence ID" value="AFZ46901.1"/>
    <property type="molecule type" value="Genomic_DNA"/>
</dbReference>